<proteinExistence type="predicted"/>
<keyword evidence="1" id="KW-0677">Repeat</keyword>
<dbReference type="EMBL" id="JAUDFV010000110">
    <property type="protein sequence ID" value="KAL2730875.1"/>
    <property type="molecule type" value="Genomic_DNA"/>
</dbReference>
<gene>
    <name evidence="2" type="ORF">V1478_005288</name>
</gene>
<evidence type="ECO:0000256" key="1">
    <source>
        <dbReference type="ARBA" id="ARBA00022737"/>
    </source>
</evidence>
<keyword evidence="3" id="KW-1185">Reference proteome</keyword>
<dbReference type="Proteomes" id="UP001607302">
    <property type="component" value="Unassembled WGS sequence"/>
</dbReference>
<accession>A0ABD2BDZ3</accession>
<dbReference type="PANTHER" id="PTHR46917">
    <property type="entry name" value="MORN REPEAT-CONTAINING PROTEIN 2"/>
    <property type="match status" value="1"/>
</dbReference>
<evidence type="ECO:0000313" key="2">
    <source>
        <dbReference type="EMBL" id="KAL2730875.1"/>
    </source>
</evidence>
<comment type="caution">
    <text evidence="2">The sequence shown here is derived from an EMBL/GenBank/DDBJ whole genome shotgun (WGS) entry which is preliminary data.</text>
</comment>
<dbReference type="SUPFAM" id="SSF82185">
    <property type="entry name" value="Histone H3 K4-specific methyltransferase SET7/9 N-terminal domain"/>
    <property type="match status" value="1"/>
</dbReference>
<dbReference type="AlphaFoldDB" id="A0ABD2BDZ3"/>
<reference evidence="2 3" key="1">
    <citation type="journal article" date="2024" name="Ann. Entomol. Soc. Am.">
        <title>Genomic analyses of the southern and eastern yellowjacket wasps (Hymenoptera: Vespidae) reveal evolutionary signatures of social life.</title>
        <authorList>
            <person name="Catto M.A."/>
            <person name="Caine P.B."/>
            <person name="Orr S.E."/>
            <person name="Hunt B.G."/>
            <person name="Goodisman M.A.D."/>
        </authorList>
    </citation>
    <scope>NUCLEOTIDE SEQUENCE [LARGE SCALE GENOMIC DNA]</scope>
    <source>
        <strain evidence="2">233</strain>
        <tissue evidence="2">Head and thorax</tissue>
    </source>
</reference>
<dbReference type="InterPro" id="IPR052849">
    <property type="entry name" value="MORN_repeat_protein"/>
</dbReference>
<dbReference type="Gene3D" id="2.20.110.10">
    <property type="entry name" value="Histone H3 K4-specific methyltransferase SET7/9 N-terminal domain"/>
    <property type="match status" value="1"/>
</dbReference>
<evidence type="ECO:0000313" key="3">
    <source>
        <dbReference type="Proteomes" id="UP001607302"/>
    </source>
</evidence>
<organism evidence="2 3">
    <name type="scientific">Vespula squamosa</name>
    <name type="common">Southern yellow jacket</name>
    <name type="synonym">Wasp</name>
    <dbReference type="NCBI Taxonomy" id="30214"/>
    <lineage>
        <taxon>Eukaryota</taxon>
        <taxon>Metazoa</taxon>
        <taxon>Ecdysozoa</taxon>
        <taxon>Arthropoda</taxon>
        <taxon>Hexapoda</taxon>
        <taxon>Insecta</taxon>
        <taxon>Pterygota</taxon>
        <taxon>Neoptera</taxon>
        <taxon>Endopterygota</taxon>
        <taxon>Hymenoptera</taxon>
        <taxon>Apocrita</taxon>
        <taxon>Aculeata</taxon>
        <taxon>Vespoidea</taxon>
        <taxon>Vespidae</taxon>
        <taxon>Vespinae</taxon>
        <taxon>Vespula</taxon>
    </lineage>
</organism>
<name>A0ABD2BDZ3_VESSQ</name>
<dbReference type="InterPro" id="IPR003409">
    <property type="entry name" value="MORN"/>
</dbReference>
<dbReference type="Pfam" id="PF02493">
    <property type="entry name" value="MORN"/>
    <property type="match status" value="2"/>
</dbReference>
<protein>
    <submittedName>
        <fullName evidence="2">Phosphatidylinositol 4-phosphate 5-kinase 6-like</fullName>
    </submittedName>
</protein>
<sequence length="169" mass="19101">MTETSDPNLKKGSGKFSFVNGDTYDGDYALHLINGTLVKNGEGVYVTNDFNTYSAKWENDNFAEEDVFIQFNNGTRYNGGINTNGQMSGKGTYYFPDDSSINAIWYENKPVSDITYQDSFGYVWIVKTISDDTIYFMANNHFWTEICRPTMSDEVLEQSSLSNLSNSPL</sequence>
<dbReference type="PANTHER" id="PTHR46917:SF1">
    <property type="entry name" value="MORN REPEAT-CONTAINING PROTEIN 2"/>
    <property type="match status" value="1"/>
</dbReference>